<keyword evidence="2" id="KW-1185">Reference proteome</keyword>
<proteinExistence type="predicted"/>
<dbReference type="RefSeq" id="XP_002959015.1">
    <property type="nucleotide sequence ID" value="XM_002958969.1"/>
</dbReference>
<evidence type="ECO:0000313" key="2">
    <source>
        <dbReference type="Proteomes" id="UP000001058"/>
    </source>
</evidence>
<name>D8UK25_VOLCA</name>
<dbReference type="GeneID" id="9625760"/>
<sequence length="117" mass="12459">MLSCTTATSNTDSASTALGRHIYSIVIVLSIHLYPKTQPFQVSTSEETDVKHVQAPLGEAGPDAALIFVPVGRDNDAVPIKEPIAAELLLISPRASIVMLLRRAYSLVQIVSVTGCT</sequence>
<accession>D8UK25</accession>
<dbReference type="EMBL" id="GL378436">
    <property type="protein sequence ID" value="EFJ39934.1"/>
    <property type="molecule type" value="Genomic_DNA"/>
</dbReference>
<dbReference type="InParanoid" id="D8UK25"/>
<dbReference type="KEGG" id="vcn:VOLCADRAFT_100359"/>
<dbReference type="AlphaFoldDB" id="D8UK25"/>
<dbReference type="Proteomes" id="UP000001058">
    <property type="component" value="Unassembled WGS sequence"/>
</dbReference>
<protein>
    <submittedName>
        <fullName evidence="1">Uncharacterized protein</fullName>
    </submittedName>
</protein>
<reference evidence="1 2" key="1">
    <citation type="journal article" date="2010" name="Science">
        <title>Genomic analysis of organismal complexity in the multicellular green alga Volvox carteri.</title>
        <authorList>
            <person name="Prochnik S.E."/>
            <person name="Umen J."/>
            <person name="Nedelcu A.M."/>
            <person name="Hallmann A."/>
            <person name="Miller S.M."/>
            <person name="Nishii I."/>
            <person name="Ferris P."/>
            <person name="Kuo A."/>
            <person name="Mitros T."/>
            <person name="Fritz-Laylin L.K."/>
            <person name="Hellsten U."/>
            <person name="Chapman J."/>
            <person name="Simakov O."/>
            <person name="Rensing S.A."/>
            <person name="Terry A."/>
            <person name="Pangilinan J."/>
            <person name="Kapitonov V."/>
            <person name="Jurka J."/>
            <person name="Salamov A."/>
            <person name="Shapiro H."/>
            <person name="Schmutz J."/>
            <person name="Grimwood J."/>
            <person name="Lindquist E."/>
            <person name="Lucas S."/>
            <person name="Grigoriev I.V."/>
            <person name="Schmitt R."/>
            <person name="Kirk D."/>
            <person name="Rokhsar D.S."/>
        </authorList>
    </citation>
    <scope>NUCLEOTIDE SEQUENCE [LARGE SCALE GENOMIC DNA]</scope>
    <source>
        <strain evidence="2">f. Nagariensis / Eve</strain>
    </source>
</reference>
<organism evidence="2">
    <name type="scientific">Volvox carteri f. nagariensis</name>
    <dbReference type="NCBI Taxonomy" id="3068"/>
    <lineage>
        <taxon>Eukaryota</taxon>
        <taxon>Viridiplantae</taxon>
        <taxon>Chlorophyta</taxon>
        <taxon>core chlorophytes</taxon>
        <taxon>Chlorophyceae</taxon>
        <taxon>CS clade</taxon>
        <taxon>Chlamydomonadales</taxon>
        <taxon>Volvocaceae</taxon>
        <taxon>Volvox</taxon>
    </lineage>
</organism>
<evidence type="ECO:0000313" key="1">
    <source>
        <dbReference type="EMBL" id="EFJ39934.1"/>
    </source>
</evidence>
<gene>
    <name evidence="1" type="ORF">VOLCADRAFT_100359</name>
</gene>